<evidence type="ECO:0000256" key="1">
    <source>
        <dbReference type="ARBA" id="ARBA00022723"/>
    </source>
</evidence>
<dbReference type="InterPro" id="IPR013087">
    <property type="entry name" value="Znf_C2H2_type"/>
</dbReference>
<evidence type="ECO:0000256" key="3">
    <source>
        <dbReference type="ARBA" id="ARBA00022833"/>
    </source>
</evidence>
<dbReference type="FunFam" id="3.30.160.60:FF:000446">
    <property type="entry name" value="Zinc finger protein"/>
    <property type="match status" value="1"/>
</dbReference>
<feature type="compositionally biased region" description="Basic and acidic residues" evidence="4">
    <location>
        <begin position="50"/>
        <end position="59"/>
    </location>
</feature>
<evidence type="ECO:0000256" key="2">
    <source>
        <dbReference type="ARBA" id="ARBA00022771"/>
    </source>
</evidence>
<keyword evidence="6" id="KW-1185">Reference proteome</keyword>
<evidence type="ECO:0000256" key="4">
    <source>
        <dbReference type="SAM" id="MobiDB-lite"/>
    </source>
</evidence>
<comment type="caution">
    <text evidence="5">The sequence shown here is derived from an EMBL/GenBank/DDBJ whole genome shotgun (WGS) entry which is preliminary data.</text>
</comment>
<dbReference type="OrthoDB" id="6077919at2759"/>
<name>A0A7D9HXT4_PARCT</name>
<keyword evidence="1" id="KW-0479">Metal-binding</keyword>
<organism evidence="5 6">
    <name type="scientific">Paramuricea clavata</name>
    <name type="common">Red gorgonian</name>
    <name type="synonym">Violescent sea-whip</name>
    <dbReference type="NCBI Taxonomy" id="317549"/>
    <lineage>
        <taxon>Eukaryota</taxon>
        <taxon>Metazoa</taxon>
        <taxon>Cnidaria</taxon>
        <taxon>Anthozoa</taxon>
        <taxon>Octocorallia</taxon>
        <taxon>Malacalcyonacea</taxon>
        <taxon>Plexauridae</taxon>
        <taxon>Paramuricea</taxon>
    </lineage>
</organism>
<reference evidence="5" key="1">
    <citation type="submission" date="2020-04" db="EMBL/GenBank/DDBJ databases">
        <authorList>
            <person name="Alioto T."/>
            <person name="Alioto T."/>
            <person name="Gomez Garrido J."/>
        </authorList>
    </citation>
    <scope>NUCLEOTIDE SEQUENCE</scope>
    <source>
        <strain evidence="5">A484AB</strain>
    </source>
</reference>
<dbReference type="EMBL" id="CACRXK020002263">
    <property type="protein sequence ID" value="CAB3993448.1"/>
    <property type="molecule type" value="Genomic_DNA"/>
</dbReference>
<dbReference type="InterPro" id="IPR036236">
    <property type="entry name" value="Znf_C2H2_sf"/>
</dbReference>
<dbReference type="Gene3D" id="3.30.160.60">
    <property type="entry name" value="Classic Zinc Finger"/>
    <property type="match status" value="1"/>
</dbReference>
<feature type="region of interest" description="Disordered" evidence="4">
    <location>
        <begin position="50"/>
        <end position="71"/>
    </location>
</feature>
<sequence length="177" mass="19288">MRVHTKEKPYSCCLCKRSFTQSGTYHKHMRRHTESERASATMLQFQLDKAQREDTERPFGAEGEPVPDADLLTDPSRQVIELSASMVNVSNPEPMFNGHYGDDGNTDMVPEEINTQIGVSPEVNPEATLDSVATIPEMPTMSGEEITIIVSEGDGVAAATLATIDVDQISSILASCS</sequence>
<protein>
    <submittedName>
        <fullName evidence="5">Zinc finger 410 isoform X3</fullName>
    </submittedName>
</protein>
<dbReference type="AlphaFoldDB" id="A0A7D9HXT4"/>
<dbReference type="SUPFAM" id="SSF57667">
    <property type="entry name" value="beta-beta-alpha zinc fingers"/>
    <property type="match status" value="1"/>
</dbReference>
<gene>
    <name evidence="5" type="ORF">PACLA_8A037344</name>
</gene>
<accession>A0A7D9HXT4</accession>
<dbReference type="GO" id="GO:0008270">
    <property type="term" value="F:zinc ion binding"/>
    <property type="evidence" value="ECO:0007669"/>
    <property type="project" value="UniProtKB-KW"/>
</dbReference>
<keyword evidence="2" id="KW-0863">Zinc-finger</keyword>
<dbReference type="PROSITE" id="PS50157">
    <property type="entry name" value="ZINC_FINGER_C2H2_2"/>
    <property type="match status" value="1"/>
</dbReference>
<dbReference type="PROSITE" id="PS00028">
    <property type="entry name" value="ZINC_FINGER_C2H2_1"/>
    <property type="match status" value="1"/>
</dbReference>
<proteinExistence type="predicted"/>
<evidence type="ECO:0000313" key="5">
    <source>
        <dbReference type="EMBL" id="CAB3993448.1"/>
    </source>
</evidence>
<evidence type="ECO:0000313" key="6">
    <source>
        <dbReference type="Proteomes" id="UP001152795"/>
    </source>
</evidence>
<dbReference type="Proteomes" id="UP001152795">
    <property type="component" value="Unassembled WGS sequence"/>
</dbReference>
<keyword evidence="3" id="KW-0862">Zinc</keyword>